<organism evidence="1 2">
    <name type="scientific">Oleomonas cavernae</name>
    <dbReference type="NCBI Taxonomy" id="2320859"/>
    <lineage>
        <taxon>Bacteria</taxon>
        <taxon>Pseudomonadati</taxon>
        <taxon>Pseudomonadota</taxon>
        <taxon>Alphaproteobacteria</taxon>
        <taxon>Acetobacterales</taxon>
        <taxon>Acetobacteraceae</taxon>
        <taxon>Oleomonas</taxon>
    </lineage>
</organism>
<dbReference type="AlphaFoldDB" id="A0A418WBF7"/>
<protein>
    <submittedName>
        <fullName evidence="1">Uncharacterized protein</fullName>
    </submittedName>
</protein>
<sequence>MADDPFNLMLEHLKVIRTDVGALREDVRELKQRVTGVETGLNAVRRDLVALAEADARLQVTIDRQADRLDRIERRLDLREVEA</sequence>
<evidence type="ECO:0000313" key="2">
    <source>
        <dbReference type="Proteomes" id="UP000284605"/>
    </source>
</evidence>
<dbReference type="EMBL" id="QYUK01000011">
    <property type="protein sequence ID" value="RJF87371.1"/>
    <property type="molecule type" value="Genomic_DNA"/>
</dbReference>
<dbReference type="OrthoDB" id="7282689at2"/>
<dbReference type="Proteomes" id="UP000284605">
    <property type="component" value="Unassembled WGS sequence"/>
</dbReference>
<reference evidence="1 2" key="1">
    <citation type="submission" date="2018-09" db="EMBL/GenBank/DDBJ databases">
        <authorList>
            <person name="Zhu H."/>
        </authorList>
    </citation>
    <scope>NUCLEOTIDE SEQUENCE [LARGE SCALE GENOMIC DNA]</scope>
    <source>
        <strain evidence="1 2">K1W22B-8</strain>
    </source>
</reference>
<dbReference type="Gene3D" id="1.20.5.190">
    <property type="match status" value="1"/>
</dbReference>
<dbReference type="RefSeq" id="WP_119778014.1">
    <property type="nucleotide sequence ID" value="NZ_QYUK01000011.1"/>
</dbReference>
<name>A0A418WBF7_9PROT</name>
<keyword evidence="2" id="KW-1185">Reference proteome</keyword>
<proteinExistence type="predicted"/>
<evidence type="ECO:0000313" key="1">
    <source>
        <dbReference type="EMBL" id="RJF87371.1"/>
    </source>
</evidence>
<accession>A0A418WBF7</accession>
<gene>
    <name evidence="1" type="ORF">D3874_10345</name>
</gene>
<comment type="caution">
    <text evidence="1">The sequence shown here is derived from an EMBL/GenBank/DDBJ whole genome shotgun (WGS) entry which is preliminary data.</text>
</comment>